<evidence type="ECO:0000313" key="1">
    <source>
        <dbReference type="EMBL" id="EJX56248.1"/>
    </source>
</evidence>
<protein>
    <recommendedName>
        <fullName evidence="3">DUF4428 domain-containing protein</fullName>
    </recommendedName>
</protein>
<name>A0AAV3GZC0_ENTFC</name>
<accession>A0AAV3GZC0</accession>
<evidence type="ECO:0008006" key="3">
    <source>
        <dbReference type="Google" id="ProtNLM"/>
    </source>
</evidence>
<dbReference type="AlphaFoldDB" id="A0AAV3GZC0"/>
<reference evidence="1 2" key="1">
    <citation type="submission" date="2012-04" db="EMBL/GenBank/DDBJ databases">
        <authorList>
            <person name="Weinstock G."/>
            <person name="Sodergren E."/>
            <person name="Lobos E.A."/>
            <person name="Fulton L."/>
            <person name="Fulton R."/>
            <person name="Courtney L."/>
            <person name="Fronick C."/>
            <person name="O'Laughlin M."/>
            <person name="Godfrey J."/>
            <person name="Wilson R.M."/>
            <person name="Miner T."/>
            <person name="Farmer C."/>
            <person name="Delehaunty K."/>
            <person name="Cordes M."/>
            <person name="Minx P."/>
            <person name="Tomlinson C."/>
            <person name="Chen J."/>
            <person name="Wollam A."/>
            <person name="Pepin K.H."/>
            <person name="Bhonagiri V."/>
            <person name="Zhang X."/>
            <person name="Suruliraj S."/>
            <person name="Warren W."/>
            <person name="Mitreva M."/>
            <person name="Mardis E.R."/>
            <person name="Wilson R.K."/>
        </authorList>
    </citation>
    <scope>NUCLEOTIDE SEQUENCE [LARGE SCALE GENOMIC DNA]</scope>
    <source>
        <strain evidence="1 2">R496</strain>
    </source>
</reference>
<sequence>MFSQEEIISKSQPDKNGTITMKKKIPCYRCSGSGQYKFMSMGKITYGTCFKCDGDGFLVVTEKSFTPEYRAKLNALNKKRADRKIRITREKESQKNFDRYGFEKGYIYVVIEENSYAIKDELHHQGATYDPLLGWFFKEKQEQYKTQKVFVEEFSVINDEGIIELKLEEYSERQQEILRAKRREEGEFIGTIAQRLELDLKLTNTVTIDTQWGNVYLHLFEDQNHNSLIWKTNKFLYYDEWDVGEIRKVKATIKAHDYYRDTKQTWVKNVKIQKNESEGIKV</sequence>
<dbReference type="Proteomes" id="UP000006402">
    <property type="component" value="Unassembled WGS sequence"/>
</dbReference>
<dbReference type="SUPFAM" id="SSF57938">
    <property type="entry name" value="DnaJ/Hsp40 cysteine-rich domain"/>
    <property type="match status" value="1"/>
</dbReference>
<proteinExistence type="predicted"/>
<dbReference type="InterPro" id="IPR036410">
    <property type="entry name" value="HSP_DnaJ_Cys-rich_dom_sf"/>
</dbReference>
<dbReference type="RefSeq" id="WP_002350499.1">
    <property type="nucleotide sequence ID" value="NZ_JH808500.1"/>
</dbReference>
<organism evidence="1 2">
    <name type="scientific">Enterococcus faecium R496</name>
    <dbReference type="NCBI Taxonomy" id="1134836"/>
    <lineage>
        <taxon>Bacteria</taxon>
        <taxon>Bacillati</taxon>
        <taxon>Bacillota</taxon>
        <taxon>Bacilli</taxon>
        <taxon>Lactobacillales</taxon>
        <taxon>Enterococcaceae</taxon>
        <taxon>Enterococcus</taxon>
    </lineage>
</organism>
<dbReference type="EMBL" id="AMAH01000010">
    <property type="protein sequence ID" value="EJX56248.1"/>
    <property type="molecule type" value="Genomic_DNA"/>
</dbReference>
<gene>
    <name evidence="1" type="ORF">HMPREF1378_00067</name>
</gene>
<evidence type="ECO:0000313" key="2">
    <source>
        <dbReference type="Proteomes" id="UP000006402"/>
    </source>
</evidence>
<comment type="caution">
    <text evidence="1">The sequence shown here is derived from an EMBL/GenBank/DDBJ whole genome shotgun (WGS) entry which is preliminary data.</text>
</comment>